<dbReference type="RefSeq" id="WP_344226982.1">
    <property type="nucleotide sequence ID" value="NZ_BAAARI010000003.1"/>
</dbReference>
<protein>
    <recommendedName>
        <fullName evidence="4">Lipoprotein</fullName>
    </recommendedName>
</protein>
<reference evidence="2 3" key="1">
    <citation type="journal article" date="2019" name="Int. J. Syst. Evol. Microbiol.">
        <title>The Global Catalogue of Microorganisms (GCM) 10K type strain sequencing project: providing services to taxonomists for standard genome sequencing and annotation.</title>
        <authorList>
            <consortium name="The Broad Institute Genomics Platform"/>
            <consortium name="The Broad Institute Genome Sequencing Center for Infectious Disease"/>
            <person name="Wu L."/>
            <person name="Ma J."/>
        </authorList>
    </citation>
    <scope>NUCLEOTIDE SEQUENCE [LARGE SCALE GENOMIC DNA]</scope>
    <source>
        <strain evidence="2 3">JCM 16365</strain>
    </source>
</reference>
<accession>A0ABN3P977</accession>
<evidence type="ECO:0000313" key="3">
    <source>
        <dbReference type="Proteomes" id="UP001500274"/>
    </source>
</evidence>
<feature type="signal peptide" evidence="1">
    <location>
        <begin position="1"/>
        <end position="18"/>
    </location>
</feature>
<gene>
    <name evidence="2" type="ORF">GCM10009862_07260</name>
</gene>
<feature type="chain" id="PRO_5045075595" description="Lipoprotein" evidence="1">
    <location>
        <begin position="19"/>
        <end position="154"/>
    </location>
</feature>
<keyword evidence="3" id="KW-1185">Reference proteome</keyword>
<organism evidence="2 3">
    <name type="scientific">Microbacterium binotii</name>
    <dbReference type="NCBI Taxonomy" id="462710"/>
    <lineage>
        <taxon>Bacteria</taxon>
        <taxon>Bacillati</taxon>
        <taxon>Actinomycetota</taxon>
        <taxon>Actinomycetes</taxon>
        <taxon>Micrococcales</taxon>
        <taxon>Microbacteriaceae</taxon>
        <taxon>Microbacterium</taxon>
    </lineage>
</organism>
<proteinExistence type="predicted"/>
<evidence type="ECO:0000256" key="1">
    <source>
        <dbReference type="SAM" id="SignalP"/>
    </source>
</evidence>
<evidence type="ECO:0008006" key="4">
    <source>
        <dbReference type="Google" id="ProtNLM"/>
    </source>
</evidence>
<dbReference type="Proteomes" id="UP001500274">
    <property type="component" value="Unassembled WGS sequence"/>
</dbReference>
<comment type="caution">
    <text evidence="2">The sequence shown here is derived from an EMBL/GenBank/DDBJ whole genome shotgun (WGS) entry which is preliminary data.</text>
</comment>
<sequence length="154" mass="15496">MRKLAPIALSAIALLALAGCAGGGNGGGGDAGASSQSVQEACSIAQDKLSDAQSKLSESMSAAASGDSEATTDLFETVQKGLDDALAEITNADVKKPLQAVSDEYKTIGESMSALAAAGSDPSKLDELTKINDDVQASSERLKTASDELTKLCA</sequence>
<dbReference type="EMBL" id="BAAARI010000003">
    <property type="protein sequence ID" value="GAA2571033.1"/>
    <property type="molecule type" value="Genomic_DNA"/>
</dbReference>
<dbReference type="PROSITE" id="PS51257">
    <property type="entry name" value="PROKAR_LIPOPROTEIN"/>
    <property type="match status" value="1"/>
</dbReference>
<name>A0ABN3P977_9MICO</name>
<keyword evidence="1" id="KW-0732">Signal</keyword>
<evidence type="ECO:0000313" key="2">
    <source>
        <dbReference type="EMBL" id="GAA2571033.1"/>
    </source>
</evidence>